<dbReference type="Proteomes" id="UP000251402">
    <property type="component" value="Chromosome"/>
</dbReference>
<keyword evidence="3" id="KW-0998">Cell outer membrane</keyword>
<dbReference type="Pfam" id="PF13620">
    <property type="entry name" value="CarboxypepD_reg"/>
    <property type="match status" value="1"/>
</dbReference>
<organism evidence="7 8">
    <name type="scientific">Mucilaginibacter rubeus</name>
    <dbReference type="NCBI Taxonomy" id="2027860"/>
    <lineage>
        <taxon>Bacteria</taxon>
        <taxon>Pseudomonadati</taxon>
        <taxon>Bacteroidota</taxon>
        <taxon>Sphingobacteriia</taxon>
        <taxon>Sphingobacteriales</taxon>
        <taxon>Sphingobacteriaceae</taxon>
        <taxon>Mucilaginibacter</taxon>
    </lineage>
</organism>
<dbReference type="SUPFAM" id="SSF56935">
    <property type="entry name" value="Porins"/>
    <property type="match status" value="1"/>
</dbReference>
<feature type="signal peptide" evidence="4">
    <location>
        <begin position="1"/>
        <end position="24"/>
    </location>
</feature>
<dbReference type="InterPro" id="IPR012910">
    <property type="entry name" value="Plug_dom"/>
</dbReference>
<dbReference type="PANTHER" id="PTHR40980">
    <property type="entry name" value="PLUG DOMAIN-CONTAINING PROTEIN"/>
    <property type="match status" value="1"/>
</dbReference>
<evidence type="ECO:0000256" key="2">
    <source>
        <dbReference type="ARBA" id="ARBA00023136"/>
    </source>
</evidence>
<dbReference type="GO" id="GO:0009279">
    <property type="term" value="C:cell outer membrane"/>
    <property type="evidence" value="ECO:0007669"/>
    <property type="project" value="UniProtKB-SubCell"/>
</dbReference>
<feature type="chain" id="PRO_5022977821" evidence="4">
    <location>
        <begin position="25"/>
        <end position="811"/>
    </location>
</feature>
<keyword evidence="4" id="KW-0732">Signal</keyword>
<dbReference type="InterPro" id="IPR036942">
    <property type="entry name" value="Beta-barrel_TonB_sf"/>
</dbReference>
<evidence type="ECO:0000256" key="3">
    <source>
        <dbReference type="ARBA" id="ARBA00023237"/>
    </source>
</evidence>
<dbReference type="InterPro" id="IPR008969">
    <property type="entry name" value="CarboxyPept-like_regulatory"/>
</dbReference>
<dbReference type="InterPro" id="IPR037066">
    <property type="entry name" value="Plug_dom_sf"/>
</dbReference>
<proteinExistence type="predicted"/>
<evidence type="ECO:0000256" key="1">
    <source>
        <dbReference type="ARBA" id="ARBA00004442"/>
    </source>
</evidence>
<dbReference type="Gene3D" id="2.170.130.10">
    <property type="entry name" value="TonB-dependent receptor, plug domain"/>
    <property type="match status" value="1"/>
</dbReference>
<dbReference type="SUPFAM" id="SSF49464">
    <property type="entry name" value="Carboxypeptidase regulatory domain-like"/>
    <property type="match status" value="1"/>
</dbReference>
<dbReference type="InterPro" id="IPR041700">
    <property type="entry name" value="OMP_b-brl_3"/>
</dbReference>
<comment type="subcellular location">
    <subcellularLocation>
        <location evidence="1">Cell outer membrane</location>
    </subcellularLocation>
</comment>
<evidence type="ECO:0000259" key="5">
    <source>
        <dbReference type="Pfam" id="PF07715"/>
    </source>
</evidence>
<dbReference type="Gene3D" id="2.40.170.20">
    <property type="entry name" value="TonB-dependent receptor, beta-barrel domain"/>
    <property type="match status" value="1"/>
</dbReference>
<evidence type="ECO:0000313" key="8">
    <source>
        <dbReference type="Proteomes" id="UP000251402"/>
    </source>
</evidence>
<protein>
    <submittedName>
        <fullName evidence="7">TonB-dependent receptor</fullName>
    </submittedName>
</protein>
<keyword evidence="2" id="KW-0472">Membrane</keyword>
<feature type="domain" description="Outer membrane protein beta-barrel" evidence="6">
    <location>
        <begin position="383"/>
        <end position="786"/>
    </location>
</feature>
<dbReference type="Gene3D" id="2.60.40.1120">
    <property type="entry name" value="Carboxypeptidase-like, regulatory domain"/>
    <property type="match status" value="1"/>
</dbReference>
<dbReference type="PANTHER" id="PTHR40980:SF4">
    <property type="entry name" value="TONB-DEPENDENT RECEPTOR-LIKE BETA-BARREL DOMAIN-CONTAINING PROTEIN"/>
    <property type="match status" value="1"/>
</dbReference>
<dbReference type="RefSeq" id="WP_146749946.1">
    <property type="nucleotide sequence ID" value="NZ_CP043450.1"/>
</dbReference>
<gene>
    <name evidence="7" type="ORF">DEO27_011870</name>
</gene>
<evidence type="ECO:0000259" key="6">
    <source>
        <dbReference type="Pfam" id="PF14905"/>
    </source>
</evidence>
<name>A0A5C1I004_9SPHI</name>
<feature type="domain" description="TonB-dependent receptor plug" evidence="5">
    <location>
        <begin position="136"/>
        <end position="226"/>
    </location>
</feature>
<dbReference type="KEGG" id="mrub:DEO27_011870"/>
<reference evidence="7" key="1">
    <citation type="submission" date="2019-08" db="EMBL/GenBank/DDBJ databases">
        <title>Comparative genome analysis confer to the adaptation heavy metal polluted environment.</title>
        <authorList>
            <person name="Li Y."/>
        </authorList>
    </citation>
    <scope>NUCLEOTIDE SEQUENCE [LARGE SCALE GENOMIC DNA]</scope>
    <source>
        <strain evidence="7">P1</strain>
    </source>
</reference>
<dbReference type="AlphaFoldDB" id="A0A5C1I004"/>
<evidence type="ECO:0000313" key="7">
    <source>
        <dbReference type="EMBL" id="QEM10690.1"/>
    </source>
</evidence>
<sequence length="811" mass="91128">MKSLNLITIITAWLSFLLTAETNAQGKIQGTITDEHKLPLPSVIIRLLRMSDSVLYTATTSDQTGKFHFNQVPEGRYLLNLSFVGFRKAFIPDLSINKKDTTIDIGEIKLVPASNMLGEVTIEAPTPHIQKLIDKTVINVDRNIANTGTNVLELIKKLPGVQVTPDGQITLNGHSGINIMLDGRSTYLSAEDLSNLLTGMSSNDIQKIEIMTNPSAKYDAAGTAGIINIVHKKNTQSGLNGNFNGGFGAGTYNRYNSGLSVSYRTKKYSYYINGSYFDNKTLLKGNAINNILQENALLTENISATNRVTAGTAYNAAAGLDLYLRKGATLTLLSNISTRRTSEAITSSTDIFNHDQTKTGSEAFNALNRDKPFNYMAGFQLQKKLDTLGKQWSAGIDYSSFIYKPLQQTATTMFNSNGDFQSQENILLDESRRLYIVGAKADYVLPLINHARIETGFKSSYVKTNNENNYYQQADGYNVIDPQKSDYSTNWENINAAYINFNGEYGKLSLQGGLRAEQTVMKGHQLLADISINRNYVQLFPTLFANYKLGDQSILNFQFGRRTNRPDYHELVPFRRPLSSLLYFQGNPFLQPEQSWHQEITWAYQNTLFLTAAYETTSNYVRTLPYLDQNKTTMTRIPTNVQGAHSYNLSMSYNKDLLKWLTTNTSVTVYKNSFTGNVSGFSLNDPGINTVDIVSNNTFRCTDKLSMEADWEYESKRRFIGSTYGGYTTLNLAMKQKLFHSKAAITINGINVLNSDKRSSTDRYLNLYQYTFNRFYTRSVLLSFSYRFGNDKLSGARHKSGSEEEQRRAEN</sequence>
<dbReference type="Pfam" id="PF14905">
    <property type="entry name" value="OMP_b-brl_3"/>
    <property type="match status" value="1"/>
</dbReference>
<keyword evidence="8" id="KW-1185">Reference proteome</keyword>
<evidence type="ECO:0000256" key="4">
    <source>
        <dbReference type="SAM" id="SignalP"/>
    </source>
</evidence>
<keyword evidence="7" id="KW-0675">Receptor</keyword>
<dbReference type="EMBL" id="CP043450">
    <property type="protein sequence ID" value="QEM10690.1"/>
    <property type="molecule type" value="Genomic_DNA"/>
</dbReference>
<dbReference type="Pfam" id="PF07715">
    <property type="entry name" value="Plug"/>
    <property type="match status" value="1"/>
</dbReference>
<dbReference type="OrthoDB" id="724695at2"/>
<accession>A0A5C1I004</accession>